<evidence type="ECO:0000256" key="2">
    <source>
        <dbReference type="SAM" id="Phobius"/>
    </source>
</evidence>
<proteinExistence type="predicted"/>
<dbReference type="AlphaFoldDB" id="A0ABD0L1L8"/>
<evidence type="ECO:0000313" key="3">
    <source>
        <dbReference type="EMBL" id="KAK7493355.1"/>
    </source>
</evidence>
<feature type="transmembrane region" description="Helical" evidence="2">
    <location>
        <begin position="295"/>
        <end position="317"/>
    </location>
</feature>
<comment type="caution">
    <text evidence="3">The sequence shown here is derived from an EMBL/GenBank/DDBJ whole genome shotgun (WGS) entry which is preliminary data.</text>
</comment>
<keyword evidence="4" id="KW-1185">Reference proteome</keyword>
<reference evidence="3 4" key="1">
    <citation type="journal article" date="2023" name="Sci. Data">
        <title>Genome assembly of the Korean intertidal mud-creeper Batillaria attramentaria.</title>
        <authorList>
            <person name="Patra A.K."/>
            <person name="Ho P.T."/>
            <person name="Jun S."/>
            <person name="Lee S.J."/>
            <person name="Kim Y."/>
            <person name="Won Y.J."/>
        </authorList>
    </citation>
    <scope>NUCLEOTIDE SEQUENCE [LARGE SCALE GENOMIC DNA]</scope>
    <source>
        <strain evidence="3">Wonlab-2016</strain>
    </source>
</reference>
<keyword evidence="2" id="KW-1133">Transmembrane helix</keyword>
<feature type="compositionally biased region" description="Basic and acidic residues" evidence="1">
    <location>
        <begin position="445"/>
        <end position="457"/>
    </location>
</feature>
<dbReference type="EMBL" id="JACVVK020000094">
    <property type="protein sequence ID" value="KAK7493355.1"/>
    <property type="molecule type" value="Genomic_DNA"/>
</dbReference>
<keyword evidence="2" id="KW-0812">Transmembrane</keyword>
<keyword evidence="2" id="KW-0472">Membrane</keyword>
<feature type="compositionally biased region" description="Basic residues" evidence="1">
    <location>
        <begin position="201"/>
        <end position="218"/>
    </location>
</feature>
<feature type="region of interest" description="Disordered" evidence="1">
    <location>
        <begin position="179"/>
        <end position="248"/>
    </location>
</feature>
<evidence type="ECO:0000313" key="4">
    <source>
        <dbReference type="Proteomes" id="UP001519460"/>
    </source>
</evidence>
<feature type="transmembrane region" description="Helical" evidence="2">
    <location>
        <begin position="266"/>
        <end position="288"/>
    </location>
</feature>
<feature type="region of interest" description="Disordered" evidence="1">
    <location>
        <begin position="393"/>
        <end position="459"/>
    </location>
</feature>
<organism evidence="3 4">
    <name type="scientific">Batillaria attramentaria</name>
    <dbReference type="NCBI Taxonomy" id="370345"/>
    <lineage>
        <taxon>Eukaryota</taxon>
        <taxon>Metazoa</taxon>
        <taxon>Spiralia</taxon>
        <taxon>Lophotrochozoa</taxon>
        <taxon>Mollusca</taxon>
        <taxon>Gastropoda</taxon>
        <taxon>Caenogastropoda</taxon>
        <taxon>Sorbeoconcha</taxon>
        <taxon>Cerithioidea</taxon>
        <taxon>Batillariidae</taxon>
        <taxon>Batillaria</taxon>
    </lineage>
</organism>
<sequence>MVSGVQTGPGVTATATSTFSTVGILVHPSSLSTQPLQSVSSGCPVVPSVAVRPPDILATSPHPPVPPPHPEADRSHGQAVSVPVPHPYQGVAGYPRAPVPVTVADPLLATPMMQAMYPALIGHTHPSAAHPVMGVAGHGPGGTDIGVPPSYHLHTADASIGVSHLGMGGEALPDIVHSHNVGHALPPRPNQHRSAAGAAAARHHRQRHQTRTHGGRTRTSREGGSRSAQQRRRSRAHSTASSTQTDEGRCKEPCVKCMVTVTSFRWVLVVLSLLGVMCVVTGIVLAALHAAGNSFLFLAIMFIGLGVLLVIVVAVGWKCTPRGHEPLHALFSIGDFRNGRRERRTHRHRHRDGNWYGGMMYPEFQYRRPPPTYAASMQEYNSQLALAQANNNNSLANTSGEDYSLPGSPPPSYRSRASTIHSGVHITFPPGHDSAPNSRPPTYRSRIDSHQRPRLPMDDTNGDVAFTGPVMNADTVQQIIGTRSHQRQGSSNAGVWHTRSASADLAQGSDIVRHRRGASLDNSTISAGLAASSLGPHGPSPLTITQSGDVVTHSVDNGQNTVTVRVTHTPETVLHQDTDQTEAQTNSSQVTGSVHEQSEGGQQGEQAGVTSVTVNAASGNQEREEPEQYNTAL</sequence>
<dbReference type="Proteomes" id="UP001519460">
    <property type="component" value="Unassembled WGS sequence"/>
</dbReference>
<feature type="compositionally biased region" description="Polar residues" evidence="1">
    <location>
        <begin position="609"/>
        <end position="620"/>
    </location>
</feature>
<feature type="compositionally biased region" description="Polar residues" evidence="1">
    <location>
        <begin position="581"/>
        <end position="595"/>
    </location>
</feature>
<accession>A0ABD0L1L8</accession>
<gene>
    <name evidence="3" type="ORF">BaRGS_00015481</name>
</gene>
<protein>
    <submittedName>
        <fullName evidence="3">Uncharacterized protein</fullName>
    </submittedName>
</protein>
<evidence type="ECO:0000256" key="1">
    <source>
        <dbReference type="SAM" id="MobiDB-lite"/>
    </source>
</evidence>
<feature type="region of interest" description="Disordered" evidence="1">
    <location>
        <begin position="56"/>
        <end position="80"/>
    </location>
</feature>
<feature type="region of interest" description="Disordered" evidence="1">
    <location>
        <begin position="568"/>
        <end position="633"/>
    </location>
</feature>
<name>A0ABD0L1L8_9CAEN</name>